<feature type="transmembrane region" description="Helical" evidence="7">
    <location>
        <begin position="269"/>
        <end position="290"/>
    </location>
</feature>
<dbReference type="GO" id="GO:0042910">
    <property type="term" value="F:xenobiotic transmembrane transporter activity"/>
    <property type="evidence" value="ECO:0007669"/>
    <property type="project" value="InterPro"/>
</dbReference>
<evidence type="ECO:0000256" key="6">
    <source>
        <dbReference type="ARBA" id="ARBA00023136"/>
    </source>
</evidence>
<feature type="transmembrane region" description="Helical" evidence="7">
    <location>
        <begin position="95"/>
        <end position="117"/>
    </location>
</feature>
<feature type="transmembrane region" description="Helical" evidence="7">
    <location>
        <begin position="61"/>
        <end position="83"/>
    </location>
</feature>
<dbReference type="RefSeq" id="WP_060624323.1">
    <property type="nucleotide sequence ID" value="NZ_LCZJ02000026.1"/>
</dbReference>
<dbReference type="Proteomes" id="UP000054709">
    <property type="component" value="Unassembled WGS sequence"/>
</dbReference>
<dbReference type="EMBL" id="LCZJ02000026">
    <property type="protein sequence ID" value="KTD85469.1"/>
    <property type="molecule type" value="Genomic_DNA"/>
</dbReference>
<evidence type="ECO:0000256" key="2">
    <source>
        <dbReference type="ARBA" id="ARBA00022448"/>
    </source>
</evidence>
<keyword evidence="5 7" id="KW-1133">Transmembrane helix</keyword>
<dbReference type="InterPro" id="IPR002528">
    <property type="entry name" value="MATE_fam"/>
</dbReference>
<organism evidence="8 9">
    <name type="scientific">Paenibacillus etheri</name>
    <dbReference type="NCBI Taxonomy" id="1306852"/>
    <lineage>
        <taxon>Bacteria</taxon>
        <taxon>Bacillati</taxon>
        <taxon>Bacillota</taxon>
        <taxon>Bacilli</taxon>
        <taxon>Bacillales</taxon>
        <taxon>Paenibacillaceae</taxon>
        <taxon>Paenibacillus</taxon>
    </lineage>
</organism>
<evidence type="ECO:0000256" key="7">
    <source>
        <dbReference type="SAM" id="Phobius"/>
    </source>
</evidence>
<feature type="transmembrane region" description="Helical" evidence="7">
    <location>
        <begin position="311"/>
        <end position="336"/>
    </location>
</feature>
<gene>
    <name evidence="8" type="ORF">UQ64_18345</name>
</gene>
<feature type="transmembrane region" description="Helical" evidence="7">
    <location>
        <begin position="166"/>
        <end position="186"/>
    </location>
</feature>
<feature type="transmembrane region" description="Helical" evidence="7">
    <location>
        <begin position="416"/>
        <end position="434"/>
    </location>
</feature>
<reference evidence="8 9" key="1">
    <citation type="journal article" date="2015" name="Int. Biodeterior. Biodegradation">
        <title>Physiological and genetic screening methods for the isolation of methyl tert-butyl ether-degrading bacteria for bioremediation purposes.</title>
        <authorList>
            <person name="Guisado I.M."/>
            <person name="Purswani J."/>
            <person name="Gonzalez Lopez J."/>
            <person name="Pozo C."/>
        </authorList>
    </citation>
    <scope>NUCLEOTIDE SEQUENCE [LARGE SCALE GENOMIC DNA]</scope>
    <source>
        <strain evidence="8 9">SH7</strain>
    </source>
</reference>
<comment type="caution">
    <text evidence="8">The sequence shown here is derived from an EMBL/GenBank/DDBJ whole genome shotgun (WGS) entry which is preliminary data.</text>
</comment>
<keyword evidence="6 7" id="KW-0472">Membrane</keyword>
<keyword evidence="9" id="KW-1185">Reference proteome</keyword>
<feature type="transmembrane region" description="Helical" evidence="7">
    <location>
        <begin position="137"/>
        <end position="154"/>
    </location>
</feature>
<protein>
    <recommendedName>
        <fullName evidence="10">MATE family efflux transporter</fullName>
    </recommendedName>
</protein>
<dbReference type="GO" id="GO:0005886">
    <property type="term" value="C:plasma membrane"/>
    <property type="evidence" value="ECO:0007669"/>
    <property type="project" value="UniProtKB-SubCell"/>
</dbReference>
<evidence type="ECO:0000313" key="9">
    <source>
        <dbReference type="Proteomes" id="UP000054709"/>
    </source>
</evidence>
<dbReference type="InterPro" id="IPR051327">
    <property type="entry name" value="MATE_MepA_subfamily"/>
</dbReference>
<evidence type="ECO:0000313" key="8">
    <source>
        <dbReference type="EMBL" id="KTD85469.1"/>
    </source>
</evidence>
<comment type="subcellular location">
    <subcellularLocation>
        <location evidence="1">Cell membrane</location>
        <topology evidence="1">Multi-pass membrane protein</topology>
    </subcellularLocation>
</comment>
<evidence type="ECO:0000256" key="3">
    <source>
        <dbReference type="ARBA" id="ARBA00022475"/>
    </source>
</evidence>
<keyword evidence="4 7" id="KW-0812">Transmembrane</keyword>
<accession>A0A0W1AW31</accession>
<evidence type="ECO:0000256" key="1">
    <source>
        <dbReference type="ARBA" id="ARBA00004651"/>
    </source>
</evidence>
<evidence type="ECO:0000256" key="5">
    <source>
        <dbReference type="ARBA" id="ARBA00022989"/>
    </source>
</evidence>
<evidence type="ECO:0008006" key="10">
    <source>
        <dbReference type="Google" id="ProtNLM"/>
    </source>
</evidence>
<dbReference type="GO" id="GO:0015297">
    <property type="term" value="F:antiporter activity"/>
    <property type="evidence" value="ECO:0007669"/>
    <property type="project" value="InterPro"/>
</dbReference>
<evidence type="ECO:0000256" key="4">
    <source>
        <dbReference type="ARBA" id="ARBA00022692"/>
    </source>
</evidence>
<name>A0A0W1AW31_9BACL</name>
<feature type="transmembrane region" description="Helical" evidence="7">
    <location>
        <begin position="389"/>
        <end position="410"/>
    </location>
</feature>
<dbReference type="Pfam" id="PF01554">
    <property type="entry name" value="MatE"/>
    <property type="match status" value="2"/>
</dbReference>
<dbReference type="PIRSF" id="PIRSF006603">
    <property type="entry name" value="DinF"/>
    <property type="match status" value="1"/>
</dbReference>
<feature type="transmembrane region" description="Helical" evidence="7">
    <location>
        <begin position="20"/>
        <end position="41"/>
    </location>
</feature>
<dbReference type="NCBIfam" id="TIGR00797">
    <property type="entry name" value="matE"/>
    <property type="match status" value="1"/>
</dbReference>
<feature type="transmembrane region" description="Helical" evidence="7">
    <location>
        <begin position="192"/>
        <end position="216"/>
    </location>
</feature>
<dbReference type="InterPro" id="IPR048279">
    <property type="entry name" value="MdtK-like"/>
</dbReference>
<feature type="transmembrane region" description="Helical" evidence="7">
    <location>
        <begin position="359"/>
        <end position="382"/>
    </location>
</feature>
<dbReference type="PANTHER" id="PTHR43823:SF3">
    <property type="entry name" value="MULTIDRUG EXPORT PROTEIN MEPA"/>
    <property type="match status" value="1"/>
</dbReference>
<keyword evidence="3" id="KW-1003">Cell membrane</keyword>
<dbReference type="AlphaFoldDB" id="A0A0W1AW31"/>
<dbReference type="PANTHER" id="PTHR43823">
    <property type="entry name" value="SPORULATION PROTEIN YKVU"/>
    <property type="match status" value="1"/>
</dbReference>
<sequence>MKTTELDVLKDPISKLFRGYAIPGIVASLSMCLYGIINGIILGRFVGPNALAAVNMASPIFNIISCIGILIAIGGNTLTAISLGEQNKRKANHYFNNAFYTLFMITVVIFIMVVFFPHVLARIVGANSVLFPMVVDYIRTFGVFVVPVIFNILLGISLQSIGKPQLYMVGNLLSVVLNIILDLILICVFDMGITGAALASGISATVVFILFFSKFISKDSFLRVGRWKVELKAIGRMIYNGSSEAITQFSAGFSFMIFNWILITKFGETGVSSFAVVQYISLVVNAVIMGMSRGLGAISSVNYGAKEYGRITELIAVAIKIVTLVGVVCTAILILFKSPFISLFVKDNLQVMTTSSEIITFYSFNFIFVGANIIINALYTAINNPKISAILAILRYVLLIGNFFILPLMFGNIGLWLSFVVAEIICVVVSYVCLKKTMQKWSLN</sequence>
<proteinExistence type="predicted"/>
<keyword evidence="2" id="KW-0813">Transport</keyword>
<feature type="transmembrane region" description="Helical" evidence="7">
    <location>
        <begin position="237"/>
        <end position="263"/>
    </location>
</feature>